<feature type="region of interest" description="Disordered" evidence="1">
    <location>
        <begin position="1"/>
        <end position="38"/>
    </location>
</feature>
<evidence type="ECO:0000256" key="1">
    <source>
        <dbReference type="SAM" id="MobiDB-lite"/>
    </source>
</evidence>
<evidence type="ECO:0000313" key="3">
    <source>
        <dbReference type="Proteomes" id="UP000026962"/>
    </source>
</evidence>
<dbReference type="AlphaFoldDB" id="A0A0E0L3R7"/>
<dbReference type="Gramene" id="OPUNC05G17750.1">
    <property type="protein sequence ID" value="OPUNC05G17750.1"/>
    <property type="gene ID" value="OPUNC05G17750"/>
</dbReference>
<dbReference type="EnsemblPlants" id="OPUNC05G17750.1">
    <property type="protein sequence ID" value="OPUNC05G17750.1"/>
    <property type="gene ID" value="OPUNC05G17750"/>
</dbReference>
<dbReference type="Proteomes" id="UP000026962">
    <property type="component" value="Chromosome 5"/>
</dbReference>
<dbReference type="HOGENOM" id="CLU_1848358_0_0_1"/>
<reference evidence="2" key="2">
    <citation type="submission" date="2018-05" db="EMBL/GenBank/DDBJ databases">
        <title>OpunRS2 (Oryza punctata Reference Sequence Version 2).</title>
        <authorList>
            <person name="Zhang J."/>
            <person name="Kudrna D."/>
            <person name="Lee S."/>
            <person name="Talag J."/>
            <person name="Welchert J."/>
            <person name="Wing R.A."/>
        </authorList>
    </citation>
    <scope>NUCLEOTIDE SEQUENCE [LARGE SCALE GENOMIC DNA]</scope>
</reference>
<organism evidence="2">
    <name type="scientific">Oryza punctata</name>
    <name type="common">Red rice</name>
    <dbReference type="NCBI Taxonomy" id="4537"/>
    <lineage>
        <taxon>Eukaryota</taxon>
        <taxon>Viridiplantae</taxon>
        <taxon>Streptophyta</taxon>
        <taxon>Embryophyta</taxon>
        <taxon>Tracheophyta</taxon>
        <taxon>Spermatophyta</taxon>
        <taxon>Magnoliopsida</taxon>
        <taxon>Liliopsida</taxon>
        <taxon>Poales</taxon>
        <taxon>Poaceae</taxon>
        <taxon>BOP clade</taxon>
        <taxon>Oryzoideae</taxon>
        <taxon>Oryzeae</taxon>
        <taxon>Oryzinae</taxon>
        <taxon>Oryza</taxon>
    </lineage>
</organism>
<feature type="region of interest" description="Disordered" evidence="1">
    <location>
        <begin position="96"/>
        <end position="142"/>
    </location>
</feature>
<accession>A0A0E0L3R7</accession>
<reference evidence="2" key="1">
    <citation type="submission" date="2015-04" db="UniProtKB">
        <authorList>
            <consortium name="EnsemblPlants"/>
        </authorList>
    </citation>
    <scope>IDENTIFICATION</scope>
</reference>
<protein>
    <submittedName>
        <fullName evidence="2">Uncharacterized protein</fullName>
    </submittedName>
</protein>
<feature type="compositionally biased region" description="Pro residues" evidence="1">
    <location>
        <begin position="101"/>
        <end position="111"/>
    </location>
</feature>
<dbReference type="STRING" id="4537.A0A0E0L3R7"/>
<keyword evidence="3" id="KW-1185">Reference proteome</keyword>
<proteinExistence type="predicted"/>
<sequence length="142" mass="15084">MLTPPPPRSSSRRGGEKRKKKILVTPFPVSSSFGSSSAQLHPILHPPLEAAAAAAGGRRKARIRGERPFFPFPRVSSRRPAAAACSWSSTASPSIFIMESPPAPRRSPGPSPLGGSPTMGDRTMKAPTPSVLLRDGVKLHED</sequence>
<name>A0A0E0L3R7_ORYPU</name>
<evidence type="ECO:0000313" key="2">
    <source>
        <dbReference type="EnsemblPlants" id="OPUNC05G17750.1"/>
    </source>
</evidence>